<dbReference type="EMBL" id="JADINB010000086">
    <property type="protein sequence ID" value="MBO8429064.1"/>
    <property type="molecule type" value="Genomic_DNA"/>
</dbReference>
<keyword evidence="1" id="KW-0812">Transmembrane</keyword>
<dbReference type="PANTHER" id="PTHR12715:SF4">
    <property type="entry name" value="EAMA DOMAIN-CONTAINING PROTEIN"/>
    <property type="match status" value="1"/>
</dbReference>
<sequence length="297" mass="32195">MKHIGKNTLIGYSAGIITGVTYGLNPLFAVPLIKNGASVEAILLFRYLLSVLLLAAFLLLRRESFKVTGKQLLILVTLGILFTCSSIFLFDAYRFIASGLATTLVYLYPAVVALIMVFLKVFPSWQVWLSIIVTFTGVLVMTHSDATHTVRIEGIVLAITSAVAYALFIVIINRSKAIKEISNNLLTFYALCVGAMIFFIRIQTADIEIYRGFDNAFAWLNIIGLAVFPTIISTSTLALSTRKIGAAKTSVLGVFEPVTAILVGAVVFKEAITANILIGIILSVAAVTFMIVSSRKG</sequence>
<feature type="transmembrane region" description="Helical" evidence="1">
    <location>
        <begin position="251"/>
        <end position="268"/>
    </location>
</feature>
<accession>A0A9D9GY45</accession>
<feature type="transmembrane region" description="Helical" evidence="1">
    <location>
        <begin position="185"/>
        <end position="204"/>
    </location>
</feature>
<evidence type="ECO:0000259" key="2">
    <source>
        <dbReference type="Pfam" id="PF00892"/>
    </source>
</evidence>
<feature type="domain" description="EamA" evidence="2">
    <location>
        <begin position="154"/>
        <end position="291"/>
    </location>
</feature>
<proteinExistence type="predicted"/>
<protein>
    <submittedName>
        <fullName evidence="3">DMT family transporter</fullName>
    </submittedName>
</protein>
<name>A0A9D9GY45_9BACT</name>
<comment type="caution">
    <text evidence="3">The sequence shown here is derived from an EMBL/GenBank/DDBJ whole genome shotgun (WGS) entry which is preliminary data.</text>
</comment>
<feature type="transmembrane region" description="Helical" evidence="1">
    <location>
        <begin position="72"/>
        <end position="90"/>
    </location>
</feature>
<feature type="transmembrane region" description="Helical" evidence="1">
    <location>
        <begin position="125"/>
        <end position="143"/>
    </location>
</feature>
<gene>
    <name evidence="3" type="ORF">IAC68_03910</name>
</gene>
<dbReference type="Pfam" id="PF00892">
    <property type="entry name" value="EamA"/>
    <property type="match status" value="2"/>
</dbReference>
<dbReference type="PANTHER" id="PTHR12715">
    <property type="entry name" value="TRANSPORTER, DRUG/METABOLITE EXPORTER FAMILY"/>
    <property type="match status" value="1"/>
</dbReference>
<dbReference type="InterPro" id="IPR052756">
    <property type="entry name" value="Alkyne_AA_exporter"/>
</dbReference>
<dbReference type="AlphaFoldDB" id="A0A9D9GY45"/>
<organism evidence="3 4">
    <name type="scientific">Candidatus Egerieousia excrementavium</name>
    <dbReference type="NCBI Taxonomy" id="2840778"/>
    <lineage>
        <taxon>Bacteria</taxon>
        <taxon>Pseudomonadati</taxon>
        <taxon>Bacteroidota</taxon>
        <taxon>Bacteroidia</taxon>
        <taxon>Bacteroidales</taxon>
        <taxon>Candidatus Egerieousia</taxon>
    </lineage>
</organism>
<feature type="transmembrane region" description="Helical" evidence="1">
    <location>
        <begin position="96"/>
        <end position="118"/>
    </location>
</feature>
<dbReference type="InterPro" id="IPR000620">
    <property type="entry name" value="EamA_dom"/>
</dbReference>
<feature type="transmembrane region" description="Helical" evidence="1">
    <location>
        <begin position="155"/>
        <end position="173"/>
    </location>
</feature>
<feature type="transmembrane region" description="Helical" evidence="1">
    <location>
        <begin position="274"/>
        <end position="292"/>
    </location>
</feature>
<feature type="domain" description="EamA" evidence="2">
    <location>
        <begin position="10"/>
        <end position="141"/>
    </location>
</feature>
<keyword evidence="1" id="KW-1133">Transmembrane helix</keyword>
<keyword evidence="1" id="KW-0472">Membrane</keyword>
<feature type="transmembrane region" description="Helical" evidence="1">
    <location>
        <begin position="9"/>
        <end position="29"/>
    </location>
</feature>
<evidence type="ECO:0000256" key="1">
    <source>
        <dbReference type="SAM" id="Phobius"/>
    </source>
</evidence>
<feature type="transmembrane region" description="Helical" evidence="1">
    <location>
        <begin position="41"/>
        <end position="60"/>
    </location>
</feature>
<evidence type="ECO:0000313" key="3">
    <source>
        <dbReference type="EMBL" id="MBO8429064.1"/>
    </source>
</evidence>
<dbReference type="GO" id="GO:0016020">
    <property type="term" value="C:membrane"/>
    <property type="evidence" value="ECO:0007669"/>
    <property type="project" value="InterPro"/>
</dbReference>
<dbReference type="InterPro" id="IPR037185">
    <property type="entry name" value="EmrE-like"/>
</dbReference>
<reference evidence="3" key="2">
    <citation type="journal article" date="2021" name="PeerJ">
        <title>Extensive microbial diversity within the chicken gut microbiome revealed by metagenomics and culture.</title>
        <authorList>
            <person name="Gilroy R."/>
            <person name="Ravi A."/>
            <person name="Getino M."/>
            <person name="Pursley I."/>
            <person name="Horton D.L."/>
            <person name="Alikhan N.F."/>
            <person name="Baker D."/>
            <person name="Gharbi K."/>
            <person name="Hall N."/>
            <person name="Watson M."/>
            <person name="Adriaenssens E.M."/>
            <person name="Foster-Nyarko E."/>
            <person name="Jarju S."/>
            <person name="Secka A."/>
            <person name="Antonio M."/>
            <person name="Oren A."/>
            <person name="Chaudhuri R.R."/>
            <person name="La Ragione R."/>
            <person name="Hildebrand F."/>
            <person name="Pallen M.J."/>
        </authorList>
    </citation>
    <scope>NUCLEOTIDE SEQUENCE</scope>
    <source>
        <strain evidence="3">15467</strain>
    </source>
</reference>
<dbReference type="Proteomes" id="UP000823635">
    <property type="component" value="Unassembled WGS sequence"/>
</dbReference>
<dbReference type="SUPFAM" id="SSF103481">
    <property type="entry name" value="Multidrug resistance efflux transporter EmrE"/>
    <property type="match status" value="2"/>
</dbReference>
<feature type="transmembrane region" description="Helical" evidence="1">
    <location>
        <begin position="216"/>
        <end position="239"/>
    </location>
</feature>
<reference evidence="3" key="1">
    <citation type="submission" date="2020-10" db="EMBL/GenBank/DDBJ databases">
        <authorList>
            <person name="Gilroy R."/>
        </authorList>
    </citation>
    <scope>NUCLEOTIDE SEQUENCE</scope>
    <source>
        <strain evidence="3">15467</strain>
    </source>
</reference>
<evidence type="ECO:0000313" key="4">
    <source>
        <dbReference type="Proteomes" id="UP000823635"/>
    </source>
</evidence>